<proteinExistence type="predicted"/>
<gene>
    <name evidence="1" type="ordered locus">Pnec_1395</name>
</gene>
<dbReference type="STRING" id="452638.Pnec_1395"/>
<evidence type="ECO:0000313" key="1">
    <source>
        <dbReference type="EMBL" id="ACB44499.1"/>
    </source>
</evidence>
<dbReference type="KEGG" id="pne:Pnec_1395"/>
<sequence length="228" mass="24503">MLLTPHKTVLTIPILKMTIALTSLSKIIAVTLIAAAFLVSCQSTGPNDKPLTLVEISQKRDATLKMAKTGLDALIKKNPAVQKEIDQSAGYAVFTTTNVNVFLLVVARGEGVLFDKRRKDPIFMQALKTGEGLGAGYQDQYQVAIFKSPAAIDQFLLTSIDGQRGGVDVDANFSAGSGGTIRSFNPEITFYTVGLSGYDLQANYGGTLYLVDQQLNNAATLNNLPKKK</sequence>
<protein>
    <submittedName>
        <fullName evidence="1">Putative lipoprotein</fullName>
    </submittedName>
</protein>
<dbReference type="EMBL" id="CP001010">
    <property type="protein sequence ID" value="ACB44499.1"/>
    <property type="molecule type" value="Genomic_DNA"/>
</dbReference>
<reference evidence="1" key="1">
    <citation type="submission" date="2008-03" db="EMBL/GenBank/DDBJ databases">
        <title>Complete sequence of Polynucleobacter necessarius STIR1.</title>
        <authorList>
            <consortium name="US DOE Joint Genome Institute"/>
            <person name="Copeland A."/>
            <person name="Lucas S."/>
            <person name="Lapidus A."/>
            <person name="Barry K."/>
            <person name="Detter J.C."/>
            <person name="Glavina del Rio T."/>
            <person name="Hammon N."/>
            <person name="Israni S."/>
            <person name="Dalin E."/>
            <person name="Tice H."/>
            <person name="Pitluck S."/>
            <person name="Chain P."/>
            <person name="Malfatti S."/>
            <person name="Shin M."/>
            <person name="Vergez L."/>
            <person name="Schmutz J."/>
            <person name="Larimer F."/>
            <person name="Land M."/>
            <person name="Hauser L."/>
            <person name="Kyrpides N."/>
            <person name="Kim E."/>
            <person name="Hahn M."/>
            <person name="Richardson P."/>
        </authorList>
    </citation>
    <scope>NUCLEOTIDE SEQUENCE [LARGE SCALE GENOMIC DNA]</scope>
    <source>
        <strain evidence="1">STIR1</strain>
    </source>
</reference>
<organism evidence="1">
    <name type="scientific">Polynucleobacter necessarius subsp. necessarius (strain STIR1)</name>
    <dbReference type="NCBI Taxonomy" id="452638"/>
    <lineage>
        <taxon>Bacteria</taxon>
        <taxon>Pseudomonadati</taxon>
        <taxon>Pseudomonadota</taxon>
        <taxon>Betaproteobacteria</taxon>
        <taxon>Burkholderiales</taxon>
        <taxon>Burkholderiaceae</taxon>
        <taxon>Polynucleobacter</taxon>
    </lineage>
</organism>
<name>B1XVX2_POLNS</name>
<accession>B1XVX2</accession>
<keyword evidence="1" id="KW-0449">Lipoprotein</keyword>
<dbReference type="HOGENOM" id="CLU_113315_0_0_4"/>
<dbReference type="eggNOG" id="COG2930">
    <property type="taxonomic scope" value="Bacteria"/>
</dbReference>
<dbReference type="AlphaFoldDB" id="B1XVX2"/>